<evidence type="ECO:0000256" key="2">
    <source>
        <dbReference type="ARBA" id="ARBA00023242"/>
    </source>
</evidence>
<name>A0AAD5XYP4_9FUNG</name>
<comment type="subcellular location">
    <subcellularLocation>
        <location evidence="1">Nucleus</location>
    </subcellularLocation>
</comment>
<evidence type="ECO:0000256" key="1">
    <source>
        <dbReference type="ARBA" id="ARBA00004123"/>
    </source>
</evidence>
<keyword evidence="2" id="KW-0539">Nucleus</keyword>
<dbReference type="Proteomes" id="UP001211065">
    <property type="component" value="Unassembled WGS sequence"/>
</dbReference>
<dbReference type="Gene3D" id="1.10.10.1460">
    <property type="match status" value="1"/>
</dbReference>
<feature type="region of interest" description="Disordered" evidence="4">
    <location>
        <begin position="64"/>
        <end position="202"/>
    </location>
</feature>
<keyword evidence="3" id="KW-0175">Coiled coil</keyword>
<dbReference type="InterPro" id="IPR021110">
    <property type="entry name" value="DNA_rep_checkpnt_protein"/>
</dbReference>
<accession>A0AAD5XYP4</accession>
<feature type="region of interest" description="Disordered" evidence="4">
    <location>
        <begin position="506"/>
        <end position="622"/>
    </location>
</feature>
<evidence type="ECO:0000313" key="5">
    <source>
        <dbReference type="EMBL" id="KAJ3226221.1"/>
    </source>
</evidence>
<dbReference type="Pfam" id="PF11719">
    <property type="entry name" value="Drc1-Sld2"/>
    <property type="match status" value="1"/>
</dbReference>
<dbReference type="EMBL" id="JADGJW010000041">
    <property type="protein sequence ID" value="KAJ3226221.1"/>
    <property type="molecule type" value="Genomic_DNA"/>
</dbReference>
<sequence length="622" mass="70739">MIVDVQQLELKQIKKELKSWEKDFLAKEGRKPGKSDISSNPSIDRRYKDYAKLKSNIEKIQSLQASQLTINEPETDSKDILKNALPSEEKRQKSSKINSSKHEGKYENKVKEEELEKEKNKITEKVLEKVAEKKSNHKEKSSEVEKDKEKRKSKRLESGTEKSTDRTNSSSPKRKSSKLPVPDAQKEIGREPINSWGNQNSLPENFRIRKSTIPVGIRPTSDSPVSEIAKKVTVTSNFSKVDSNKNDYMSPFTSVSNPYLNDNGQSLASSVSELGRGSVNSSYSGISNSNRNSTSNYVDTNRVTTNYQNITTQSDDFSNFMNRRKEISSINTPKISDNSALSVMSSGSILQVDMFNRDSVQSNITIKDANLSNHASKDSSIKNENIMNNPTVNYINQNDTHHQPLNSKSVYLNSIVTENNSHAPSLVKDLHEIKSLSNSNSMESLEILPPKRPIKAFELNSLEKLNKPKIRSSNGIFQQFEEDIIKDENLSKTFNLKKNEIVVTHDDEEFSEEDEEPVERKTSSKKTKAKIIEESESDVELETVKKKKKTIKVKEDSNSSEEEYSESAKQKKKKPAKKSIVESDESQEENYKKKKKSKKDKEESENSEEEKFIKKKKKKQKS</sequence>
<evidence type="ECO:0000256" key="4">
    <source>
        <dbReference type="SAM" id="MobiDB-lite"/>
    </source>
</evidence>
<feature type="compositionally biased region" description="Basic and acidic residues" evidence="4">
    <location>
        <begin position="75"/>
        <end position="92"/>
    </location>
</feature>
<feature type="compositionally biased region" description="Basic residues" evidence="4">
    <location>
        <begin position="613"/>
        <end position="622"/>
    </location>
</feature>
<dbReference type="GO" id="GO:0006260">
    <property type="term" value="P:DNA replication"/>
    <property type="evidence" value="ECO:0007669"/>
    <property type="project" value="InterPro"/>
</dbReference>
<protein>
    <recommendedName>
        <fullName evidence="7">DNA replication regulator SLD2</fullName>
    </recommendedName>
</protein>
<proteinExistence type="predicted"/>
<feature type="compositionally biased region" description="Acidic residues" evidence="4">
    <location>
        <begin position="506"/>
        <end position="517"/>
    </location>
</feature>
<gene>
    <name evidence="5" type="ORF">HK099_005326</name>
</gene>
<evidence type="ECO:0008006" key="7">
    <source>
        <dbReference type="Google" id="ProtNLM"/>
    </source>
</evidence>
<comment type="caution">
    <text evidence="5">The sequence shown here is derived from an EMBL/GenBank/DDBJ whole genome shotgun (WGS) entry which is preliminary data.</text>
</comment>
<evidence type="ECO:0000313" key="6">
    <source>
        <dbReference type="Proteomes" id="UP001211065"/>
    </source>
</evidence>
<reference evidence="5" key="1">
    <citation type="submission" date="2020-05" db="EMBL/GenBank/DDBJ databases">
        <title>Phylogenomic resolution of chytrid fungi.</title>
        <authorList>
            <person name="Stajich J.E."/>
            <person name="Amses K."/>
            <person name="Simmons R."/>
            <person name="Seto K."/>
            <person name="Myers J."/>
            <person name="Bonds A."/>
            <person name="Quandt C.A."/>
            <person name="Barry K."/>
            <person name="Liu P."/>
            <person name="Grigoriev I."/>
            <person name="Longcore J.E."/>
            <person name="James T.Y."/>
        </authorList>
    </citation>
    <scope>NUCLEOTIDE SEQUENCE</scope>
    <source>
        <strain evidence="5">JEL0476</strain>
    </source>
</reference>
<evidence type="ECO:0000256" key="3">
    <source>
        <dbReference type="SAM" id="Coils"/>
    </source>
</evidence>
<feature type="coiled-coil region" evidence="3">
    <location>
        <begin position="3"/>
        <end position="30"/>
    </location>
</feature>
<dbReference type="CDD" id="cd22289">
    <property type="entry name" value="RecQL4_SLD2_NTD"/>
    <property type="match status" value="1"/>
</dbReference>
<feature type="compositionally biased region" description="Basic and acidic residues" evidence="4">
    <location>
        <begin position="100"/>
        <end position="165"/>
    </location>
</feature>
<feature type="compositionally biased region" description="Basic and acidic residues" evidence="4">
    <location>
        <begin position="599"/>
        <end position="612"/>
    </location>
</feature>
<dbReference type="GO" id="GO:0005634">
    <property type="term" value="C:nucleus"/>
    <property type="evidence" value="ECO:0007669"/>
    <property type="project" value="UniProtKB-SubCell"/>
</dbReference>
<organism evidence="5 6">
    <name type="scientific">Clydaea vesicula</name>
    <dbReference type="NCBI Taxonomy" id="447962"/>
    <lineage>
        <taxon>Eukaryota</taxon>
        <taxon>Fungi</taxon>
        <taxon>Fungi incertae sedis</taxon>
        <taxon>Chytridiomycota</taxon>
        <taxon>Chytridiomycota incertae sedis</taxon>
        <taxon>Chytridiomycetes</taxon>
        <taxon>Lobulomycetales</taxon>
        <taxon>Lobulomycetaceae</taxon>
        <taxon>Clydaea</taxon>
    </lineage>
</organism>
<keyword evidence="6" id="KW-1185">Reference proteome</keyword>
<dbReference type="AlphaFoldDB" id="A0AAD5XYP4"/>